<feature type="compositionally biased region" description="Low complexity" evidence="6">
    <location>
        <begin position="139"/>
        <end position="149"/>
    </location>
</feature>
<name>A0A8C1JAS7_CYPCA</name>
<proteinExistence type="inferred from homology"/>
<evidence type="ECO:0000256" key="1">
    <source>
        <dbReference type="ARBA" id="ARBA00004245"/>
    </source>
</evidence>
<feature type="region of interest" description="Disordered" evidence="6">
    <location>
        <begin position="495"/>
        <end position="540"/>
    </location>
</feature>
<evidence type="ECO:0000256" key="5">
    <source>
        <dbReference type="ARBA" id="ARBA00023212"/>
    </source>
</evidence>
<dbReference type="GO" id="GO:0000226">
    <property type="term" value="P:microtubule cytoskeleton organization"/>
    <property type="evidence" value="ECO:0007669"/>
    <property type="project" value="InterPro"/>
</dbReference>
<feature type="compositionally biased region" description="Low complexity" evidence="6">
    <location>
        <begin position="193"/>
        <end position="205"/>
    </location>
</feature>
<evidence type="ECO:0000256" key="6">
    <source>
        <dbReference type="SAM" id="MobiDB-lite"/>
    </source>
</evidence>
<dbReference type="Pfam" id="PF05672">
    <property type="entry name" value="MAP7"/>
    <property type="match status" value="1"/>
</dbReference>
<keyword evidence="4" id="KW-0175">Coiled coil</keyword>
<feature type="compositionally biased region" description="Low complexity" evidence="6">
    <location>
        <begin position="256"/>
        <end position="265"/>
    </location>
</feature>
<dbReference type="GO" id="GO:0015630">
    <property type="term" value="C:microtubule cytoskeleton"/>
    <property type="evidence" value="ECO:0007669"/>
    <property type="project" value="InterPro"/>
</dbReference>
<feature type="compositionally biased region" description="Polar residues" evidence="6">
    <location>
        <begin position="183"/>
        <end position="192"/>
    </location>
</feature>
<dbReference type="Proteomes" id="UP000694427">
    <property type="component" value="Unplaced"/>
</dbReference>
<dbReference type="Ensembl" id="ENSCCRT00010032754.1">
    <property type="protein sequence ID" value="ENSCCRP00010029897.1"/>
    <property type="gene ID" value="ENSCCRG00010012735.1"/>
</dbReference>
<evidence type="ECO:0000256" key="2">
    <source>
        <dbReference type="ARBA" id="ARBA00007525"/>
    </source>
</evidence>
<dbReference type="PANTHER" id="PTHR15073">
    <property type="entry name" value="MICROTUBULE-ASSOCIATED PROTEIN"/>
    <property type="match status" value="1"/>
</dbReference>
<evidence type="ECO:0000256" key="3">
    <source>
        <dbReference type="ARBA" id="ARBA00022490"/>
    </source>
</evidence>
<evidence type="ECO:0000313" key="7">
    <source>
        <dbReference type="Ensembl" id="ENSCCRP00010029897.1"/>
    </source>
</evidence>
<comment type="subcellular location">
    <subcellularLocation>
        <location evidence="1">Cytoplasm</location>
        <location evidence="1">Cytoskeleton</location>
    </subcellularLocation>
</comment>
<keyword evidence="3" id="KW-0963">Cytoplasm</keyword>
<feature type="compositionally biased region" description="Polar residues" evidence="6">
    <location>
        <begin position="530"/>
        <end position="540"/>
    </location>
</feature>
<feature type="compositionally biased region" description="Basic and acidic residues" evidence="6">
    <location>
        <begin position="306"/>
        <end position="318"/>
    </location>
</feature>
<evidence type="ECO:0000256" key="4">
    <source>
        <dbReference type="ARBA" id="ARBA00023054"/>
    </source>
</evidence>
<keyword evidence="8" id="KW-1185">Reference proteome</keyword>
<dbReference type="AlphaFoldDB" id="A0A8C1JAS7"/>
<dbReference type="InterPro" id="IPR051483">
    <property type="entry name" value="MAP7_domain-containing"/>
</dbReference>
<accession>A0A8C1JAS7</accession>
<reference evidence="7" key="2">
    <citation type="submission" date="2025-09" db="UniProtKB">
        <authorList>
            <consortium name="Ensembl"/>
        </authorList>
    </citation>
    <scope>IDENTIFICATION</scope>
</reference>
<feature type="region of interest" description="Disordered" evidence="6">
    <location>
        <begin position="397"/>
        <end position="444"/>
    </location>
</feature>
<keyword evidence="5" id="KW-0206">Cytoskeleton</keyword>
<dbReference type="InterPro" id="IPR008604">
    <property type="entry name" value="MAP7_fam"/>
</dbReference>
<feature type="compositionally biased region" description="Basic and acidic residues" evidence="6">
    <location>
        <begin position="326"/>
        <end position="346"/>
    </location>
</feature>
<dbReference type="PANTHER" id="PTHR15073:SF3">
    <property type="entry name" value="MAP7 DOMAIN-CONTAINING PROTEIN 2"/>
    <property type="match status" value="1"/>
</dbReference>
<feature type="compositionally biased region" description="Low complexity" evidence="6">
    <location>
        <begin position="512"/>
        <end position="526"/>
    </location>
</feature>
<feature type="compositionally biased region" description="Low complexity" evidence="6">
    <location>
        <begin position="169"/>
        <end position="182"/>
    </location>
</feature>
<sequence>MWKKKNIFCLTFSFFFFFFFCDYNIFGRKLIPYTLTLYLAVREQALLEKEQRAQQKYERSLVERGKRLEEQRQKEMLRRSAVEEKRRQRMEEEKERLEALMRRSMGRNLQAEQRPKRWTWGGPPGVCEGDPKIAPPSPAASASLANDPAAHPPASKSRNVQDCMISPKSQDSILSRHLSSSSTTLDNVTEKASSSPHRSPYSASPTRAERKKVSTSLYGQLDDPRAATTPKSPQTEKPEKSFAQTLADSSMKKLESPTTPTQSSSTRKDPSTPKRSKSCKSRIQSPATGQYPPSPMKHRAATPGLENKRWDGEEKGSMEIKGYSTLEKKTSRTEKITKSASKDFGHNAESPVTPTGKAGTTDAEEASRLLTERRRLARVQKEQEEKLRLEEERLRAEELQRQQEEERQRQEQAAREAEEKRQRQEEERCQRELEDRHQKEQRWKELQDELVRQREEALQRVYREAERKRQERELLKIQEEQERLLRKKRIEEIMKRTRKPDGEKKEEVQMEVPSPISVSQSISPSPLETEGNTAIISPPKATSESPIICLLPLETKSCGADDLSDGVQSMDVSPVSREELASEYSPISEISLNSLTSVALGDIHILTGQVSHPKVSAAPAFGDCNKNLIQDCSSATIDSSLFQSLRPTSDKLNI</sequence>
<organism evidence="7 8">
    <name type="scientific">Cyprinus carpio</name>
    <name type="common">Common carp</name>
    <dbReference type="NCBI Taxonomy" id="7962"/>
    <lineage>
        <taxon>Eukaryota</taxon>
        <taxon>Metazoa</taxon>
        <taxon>Chordata</taxon>
        <taxon>Craniata</taxon>
        <taxon>Vertebrata</taxon>
        <taxon>Euteleostomi</taxon>
        <taxon>Actinopterygii</taxon>
        <taxon>Neopterygii</taxon>
        <taxon>Teleostei</taxon>
        <taxon>Ostariophysi</taxon>
        <taxon>Cypriniformes</taxon>
        <taxon>Cyprinidae</taxon>
        <taxon>Cyprininae</taxon>
        <taxon>Cyprinus</taxon>
    </lineage>
</organism>
<reference evidence="7" key="1">
    <citation type="submission" date="2025-08" db="UniProtKB">
        <authorList>
            <consortium name="Ensembl"/>
        </authorList>
    </citation>
    <scope>IDENTIFICATION</scope>
</reference>
<protein>
    <submittedName>
        <fullName evidence="7">MAP7 domain containing 2b</fullName>
    </submittedName>
</protein>
<evidence type="ECO:0000313" key="8">
    <source>
        <dbReference type="Proteomes" id="UP000694427"/>
    </source>
</evidence>
<comment type="similarity">
    <text evidence="2">Belongs to the MAP7 family.</text>
</comment>
<feature type="compositionally biased region" description="Basic and acidic residues" evidence="6">
    <location>
        <begin position="495"/>
        <end position="508"/>
    </location>
</feature>
<feature type="region of interest" description="Disordered" evidence="6">
    <location>
        <begin position="104"/>
        <end position="369"/>
    </location>
</feature>